<name>A0A178M983_9CHLR</name>
<dbReference type="EC" id="3.5.4.5" evidence="4 15"/>
<dbReference type="InterPro" id="IPR006262">
    <property type="entry name" value="Cyt_deam_tetra"/>
</dbReference>
<evidence type="ECO:0000256" key="10">
    <source>
        <dbReference type="ARBA" id="ARBA00049252"/>
    </source>
</evidence>
<evidence type="ECO:0000256" key="4">
    <source>
        <dbReference type="ARBA" id="ARBA00012783"/>
    </source>
</evidence>
<dbReference type="Pfam" id="PF00383">
    <property type="entry name" value="dCMP_cyt_deam_1"/>
    <property type="match status" value="1"/>
</dbReference>
<dbReference type="InterPro" id="IPR016192">
    <property type="entry name" value="APOBEC/CMP_deaminase_Zn-bd"/>
</dbReference>
<evidence type="ECO:0000256" key="15">
    <source>
        <dbReference type="RuleBase" id="RU364006"/>
    </source>
</evidence>
<feature type="active site" description="Proton donor" evidence="12">
    <location>
        <position position="58"/>
    </location>
</feature>
<keyword evidence="8 14" id="KW-0862">Zinc</keyword>
<evidence type="ECO:0000313" key="17">
    <source>
        <dbReference type="EMBL" id="OAN45320.1"/>
    </source>
</evidence>
<evidence type="ECO:0000256" key="3">
    <source>
        <dbReference type="ARBA" id="ARBA00006576"/>
    </source>
</evidence>
<feature type="domain" description="CMP/dCMP-type deaminase" evidence="16">
    <location>
        <begin position="4"/>
        <end position="131"/>
    </location>
</feature>
<dbReference type="GO" id="GO:0005829">
    <property type="term" value="C:cytosol"/>
    <property type="evidence" value="ECO:0007669"/>
    <property type="project" value="TreeGrafter"/>
</dbReference>
<dbReference type="PROSITE" id="PS51747">
    <property type="entry name" value="CYT_DCMP_DEAMINASES_2"/>
    <property type="match status" value="1"/>
</dbReference>
<evidence type="ECO:0000256" key="7">
    <source>
        <dbReference type="ARBA" id="ARBA00022801"/>
    </source>
</evidence>
<feature type="binding site" evidence="14">
    <location>
        <position position="92"/>
    </location>
    <ligand>
        <name>Zn(2+)</name>
        <dbReference type="ChEBI" id="CHEBI:29105"/>
        <note>catalytic</note>
    </ligand>
</feature>
<feature type="binding site" evidence="14">
    <location>
        <position position="56"/>
    </location>
    <ligand>
        <name>Zn(2+)</name>
        <dbReference type="ChEBI" id="CHEBI:29105"/>
        <note>catalytic</note>
    </ligand>
</feature>
<dbReference type="EMBL" id="LWQS01000056">
    <property type="protein sequence ID" value="OAN45320.1"/>
    <property type="molecule type" value="Genomic_DNA"/>
</dbReference>
<dbReference type="CDD" id="cd01283">
    <property type="entry name" value="cytidine_deaminase"/>
    <property type="match status" value="1"/>
</dbReference>
<dbReference type="FunFam" id="3.40.140.10:FF:000008">
    <property type="entry name" value="Cytidine deaminase"/>
    <property type="match status" value="1"/>
</dbReference>
<dbReference type="STRING" id="1707952.A6A03_15040"/>
<dbReference type="PANTHER" id="PTHR11644">
    <property type="entry name" value="CYTIDINE DEAMINASE"/>
    <property type="match status" value="1"/>
</dbReference>
<evidence type="ECO:0000256" key="5">
    <source>
        <dbReference type="ARBA" id="ARBA00018266"/>
    </source>
</evidence>
<evidence type="ECO:0000259" key="16">
    <source>
        <dbReference type="PROSITE" id="PS51747"/>
    </source>
</evidence>
<dbReference type="AlphaFoldDB" id="A0A178M983"/>
<dbReference type="PROSITE" id="PS00903">
    <property type="entry name" value="CYT_DCMP_DEAMINASES_1"/>
    <property type="match status" value="1"/>
</dbReference>
<comment type="catalytic activity">
    <reaction evidence="11 15">
        <text>cytidine + H2O + H(+) = uridine + NH4(+)</text>
        <dbReference type="Rhea" id="RHEA:16069"/>
        <dbReference type="ChEBI" id="CHEBI:15377"/>
        <dbReference type="ChEBI" id="CHEBI:15378"/>
        <dbReference type="ChEBI" id="CHEBI:16704"/>
        <dbReference type="ChEBI" id="CHEBI:17562"/>
        <dbReference type="ChEBI" id="CHEBI:28938"/>
        <dbReference type="EC" id="3.5.4.5"/>
    </reaction>
</comment>
<feature type="binding site" evidence="14">
    <location>
        <position position="89"/>
    </location>
    <ligand>
        <name>Zn(2+)</name>
        <dbReference type="ChEBI" id="CHEBI:29105"/>
        <note>catalytic</note>
    </ligand>
</feature>
<protein>
    <recommendedName>
        <fullName evidence="5 15">Cytidine deaminase</fullName>
        <ecNumber evidence="4 15">3.5.4.5</ecNumber>
    </recommendedName>
    <alternativeName>
        <fullName evidence="9 15">Cytidine aminohydrolase</fullName>
    </alternativeName>
</protein>
<dbReference type="GO" id="GO:0008270">
    <property type="term" value="F:zinc ion binding"/>
    <property type="evidence" value="ECO:0007669"/>
    <property type="project" value="UniProtKB-UniRule"/>
</dbReference>
<dbReference type="InterPro" id="IPR050202">
    <property type="entry name" value="Cyt/Deoxycyt_deaminase"/>
</dbReference>
<evidence type="ECO:0000256" key="12">
    <source>
        <dbReference type="PIRSR" id="PIRSR606262-1"/>
    </source>
</evidence>
<comment type="similarity">
    <text evidence="3 15">Belongs to the cytidine and deoxycytidylate deaminase family.</text>
</comment>
<dbReference type="GO" id="GO:0072527">
    <property type="term" value="P:pyrimidine-containing compound metabolic process"/>
    <property type="evidence" value="ECO:0007669"/>
    <property type="project" value="UniProtKB-ARBA"/>
</dbReference>
<keyword evidence="18" id="KW-1185">Reference proteome</keyword>
<keyword evidence="7 15" id="KW-0378">Hydrolase</keyword>
<evidence type="ECO:0000256" key="6">
    <source>
        <dbReference type="ARBA" id="ARBA00022723"/>
    </source>
</evidence>
<dbReference type="NCBIfam" id="TIGR01354">
    <property type="entry name" value="cyt_deam_tetra"/>
    <property type="match status" value="1"/>
</dbReference>
<evidence type="ECO:0000256" key="14">
    <source>
        <dbReference type="PIRSR" id="PIRSR606262-3"/>
    </source>
</evidence>
<dbReference type="GO" id="GO:0055086">
    <property type="term" value="P:nucleobase-containing small molecule metabolic process"/>
    <property type="evidence" value="ECO:0007669"/>
    <property type="project" value="UniProtKB-ARBA"/>
</dbReference>
<reference evidence="17 18" key="1">
    <citation type="submission" date="2016-04" db="EMBL/GenBank/DDBJ databases">
        <title>Chloroflexus islandicus sp. nov., a thermophilic filamentous anoxygenic phototrophic bacterium from geyser Strokkur (Iceland).</title>
        <authorList>
            <person name="Gaisin V.A."/>
            <person name="Kalashnikov A.M."/>
            <person name="Sukhacheva M.V."/>
            <person name="Grouzdev D.S."/>
            <person name="Ivanov T.M."/>
            <person name="Kuznetsov B."/>
            <person name="Gorlenko V.M."/>
        </authorList>
    </citation>
    <scope>NUCLEOTIDE SEQUENCE [LARGE SCALE GENOMIC DNA]</scope>
    <source>
        <strain evidence="18">isl-2</strain>
    </source>
</reference>
<dbReference type="SUPFAM" id="SSF53927">
    <property type="entry name" value="Cytidine deaminase-like"/>
    <property type="match status" value="1"/>
</dbReference>
<sequence>MDQAVLDRLVAAALAAQSRAYAPYSQFAVGAAVLTADGHIFSGANIENASYPLTICAERVALFSAHMAAAGPVTALAVVTPTATVASPCGACRQVIFELAPRAQIILLNADASERRLTTPAELLPYGFGPDQLRGE</sequence>
<accession>A0A178M983</accession>
<dbReference type="GO" id="GO:0004126">
    <property type="term" value="F:cytidine deaminase activity"/>
    <property type="evidence" value="ECO:0007669"/>
    <property type="project" value="UniProtKB-UniRule"/>
</dbReference>
<comment type="caution">
    <text evidence="17">The sequence shown here is derived from an EMBL/GenBank/DDBJ whole genome shotgun (WGS) entry which is preliminary data.</text>
</comment>
<evidence type="ECO:0000256" key="13">
    <source>
        <dbReference type="PIRSR" id="PIRSR606262-2"/>
    </source>
</evidence>
<evidence type="ECO:0000256" key="2">
    <source>
        <dbReference type="ARBA" id="ARBA00003949"/>
    </source>
</evidence>
<dbReference type="Gene3D" id="3.40.140.10">
    <property type="entry name" value="Cytidine Deaminase, domain 2"/>
    <property type="match status" value="1"/>
</dbReference>
<dbReference type="InterPro" id="IPR016193">
    <property type="entry name" value="Cytidine_deaminase-like"/>
</dbReference>
<dbReference type="PANTHER" id="PTHR11644:SF2">
    <property type="entry name" value="CYTIDINE DEAMINASE"/>
    <property type="match status" value="1"/>
</dbReference>
<evidence type="ECO:0000313" key="18">
    <source>
        <dbReference type="Proteomes" id="UP000078287"/>
    </source>
</evidence>
<comment type="catalytic activity">
    <reaction evidence="10 15">
        <text>2'-deoxycytidine + H2O + H(+) = 2'-deoxyuridine + NH4(+)</text>
        <dbReference type="Rhea" id="RHEA:13433"/>
        <dbReference type="ChEBI" id="CHEBI:15377"/>
        <dbReference type="ChEBI" id="CHEBI:15378"/>
        <dbReference type="ChEBI" id="CHEBI:15698"/>
        <dbReference type="ChEBI" id="CHEBI:16450"/>
        <dbReference type="ChEBI" id="CHEBI:28938"/>
        <dbReference type="EC" id="3.5.4.5"/>
    </reaction>
</comment>
<organism evidence="17 18">
    <name type="scientific">Chloroflexus islandicus</name>
    <dbReference type="NCBI Taxonomy" id="1707952"/>
    <lineage>
        <taxon>Bacteria</taxon>
        <taxon>Bacillati</taxon>
        <taxon>Chloroflexota</taxon>
        <taxon>Chloroflexia</taxon>
        <taxon>Chloroflexales</taxon>
        <taxon>Chloroflexineae</taxon>
        <taxon>Chloroflexaceae</taxon>
        <taxon>Chloroflexus</taxon>
    </lineage>
</organism>
<dbReference type="InterPro" id="IPR002125">
    <property type="entry name" value="CMP_dCMP_dom"/>
</dbReference>
<evidence type="ECO:0000256" key="9">
    <source>
        <dbReference type="ARBA" id="ARBA00032005"/>
    </source>
</evidence>
<dbReference type="NCBIfam" id="NF004064">
    <property type="entry name" value="PRK05578.1"/>
    <property type="match status" value="1"/>
</dbReference>
<keyword evidence="6 14" id="KW-0479">Metal-binding</keyword>
<proteinExistence type="inferred from homology"/>
<evidence type="ECO:0000256" key="1">
    <source>
        <dbReference type="ARBA" id="ARBA00001947"/>
    </source>
</evidence>
<evidence type="ECO:0000256" key="11">
    <source>
        <dbReference type="ARBA" id="ARBA00049558"/>
    </source>
</evidence>
<dbReference type="OrthoDB" id="9795347at2"/>
<dbReference type="GO" id="GO:0042802">
    <property type="term" value="F:identical protein binding"/>
    <property type="evidence" value="ECO:0007669"/>
    <property type="project" value="UniProtKB-ARBA"/>
</dbReference>
<feature type="binding site" evidence="13">
    <location>
        <begin position="45"/>
        <end position="51"/>
    </location>
    <ligand>
        <name>substrate</name>
    </ligand>
</feature>
<gene>
    <name evidence="17" type="ORF">A6A03_15040</name>
</gene>
<dbReference type="RefSeq" id="WP_066787796.1">
    <property type="nucleotide sequence ID" value="NZ_LWQS01000056.1"/>
</dbReference>
<dbReference type="Proteomes" id="UP000078287">
    <property type="component" value="Unassembled WGS sequence"/>
</dbReference>
<evidence type="ECO:0000256" key="8">
    <source>
        <dbReference type="ARBA" id="ARBA00022833"/>
    </source>
</evidence>
<comment type="function">
    <text evidence="2 15">This enzyme scavenges exogenous and endogenous cytidine and 2'-deoxycytidine for UMP synthesis.</text>
</comment>
<comment type="cofactor">
    <cofactor evidence="1 14 15">
        <name>Zn(2+)</name>
        <dbReference type="ChEBI" id="CHEBI:29105"/>
    </cofactor>
</comment>